<feature type="domain" description="HTH arsR-type" evidence="2">
    <location>
        <begin position="1"/>
        <end position="93"/>
    </location>
</feature>
<dbReference type="InterPro" id="IPR001845">
    <property type="entry name" value="HTH_ArsR_DNA-bd_dom"/>
</dbReference>
<dbReference type="InterPro" id="IPR036388">
    <property type="entry name" value="WH-like_DNA-bd_sf"/>
</dbReference>
<protein>
    <submittedName>
        <fullName evidence="3">Winged helix-turn-helix transcriptional regulator</fullName>
    </submittedName>
</protein>
<dbReference type="Gene3D" id="1.10.10.10">
    <property type="entry name" value="Winged helix-like DNA-binding domain superfamily/Winged helix DNA-binding domain"/>
    <property type="match status" value="1"/>
</dbReference>
<organism evidence="3 4">
    <name type="scientific">Vagococcus allomyrinae</name>
    <dbReference type="NCBI Taxonomy" id="2794353"/>
    <lineage>
        <taxon>Bacteria</taxon>
        <taxon>Bacillati</taxon>
        <taxon>Bacillota</taxon>
        <taxon>Bacilli</taxon>
        <taxon>Lactobacillales</taxon>
        <taxon>Enterococcaceae</taxon>
        <taxon>Vagococcus</taxon>
    </lineage>
</organism>
<dbReference type="PANTHER" id="PTHR39168:SF1">
    <property type="entry name" value="TRANSCRIPTIONAL REGULATORY PROTEIN"/>
    <property type="match status" value="1"/>
</dbReference>
<proteinExistence type="predicted"/>
<dbReference type="InterPro" id="IPR036390">
    <property type="entry name" value="WH_DNA-bd_sf"/>
</dbReference>
<dbReference type="CDD" id="cd00090">
    <property type="entry name" value="HTH_ARSR"/>
    <property type="match status" value="1"/>
</dbReference>
<dbReference type="PANTHER" id="PTHR39168">
    <property type="entry name" value="TRANSCRIPTIONAL REGULATOR-RELATED"/>
    <property type="match status" value="1"/>
</dbReference>
<dbReference type="SUPFAM" id="SSF46785">
    <property type="entry name" value="Winged helix' DNA-binding domain"/>
    <property type="match status" value="1"/>
</dbReference>
<dbReference type="EMBL" id="JAEEGA010000024">
    <property type="protein sequence ID" value="MBP1044275.1"/>
    <property type="molecule type" value="Genomic_DNA"/>
</dbReference>
<dbReference type="Proteomes" id="UP000674938">
    <property type="component" value="Unassembled WGS sequence"/>
</dbReference>
<name>A0A940PG65_9ENTE</name>
<dbReference type="GO" id="GO:0097063">
    <property type="term" value="F:cadmium ion sensor activity"/>
    <property type="evidence" value="ECO:0007669"/>
    <property type="project" value="TreeGrafter"/>
</dbReference>
<dbReference type="GO" id="GO:0010288">
    <property type="term" value="P:response to lead ion"/>
    <property type="evidence" value="ECO:0007669"/>
    <property type="project" value="TreeGrafter"/>
</dbReference>
<evidence type="ECO:0000256" key="1">
    <source>
        <dbReference type="ARBA" id="ARBA00023125"/>
    </source>
</evidence>
<dbReference type="GO" id="GO:0003677">
    <property type="term" value="F:DNA binding"/>
    <property type="evidence" value="ECO:0007669"/>
    <property type="project" value="UniProtKB-KW"/>
</dbReference>
<dbReference type="SMART" id="SM00418">
    <property type="entry name" value="HTH_ARSR"/>
    <property type="match status" value="1"/>
</dbReference>
<evidence type="ECO:0000313" key="3">
    <source>
        <dbReference type="EMBL" id="MBP1044275.1"/>
    </source>
</evidence>
<reference evidence="3" key="1">
    <citation type="submission" date="2020-12" db="EMBL/GenBank/DDBJ databases">
        <title>Vagococcus allomyrinae sp. nov. and Enterococcus lavae sp. nov., isolated from the larvae of Allomyrina dichotoma.</title>
        <authorList>
            <person name="Lee S.D."/>
        </authorList>
    </citation>
    <scope>NUCLEOTIDE SEQUENCE</scope>
    <source>
        <strain evidence="3">BWB3-3</strain>
    </source>
</reference>
<keyword evidence="1" id="KW-0238">DNA-binding</keyword>
<dbReference type="GO" id="GO:0046686">
    <property type="term" value="P:response to cadmium ion"/>
    <property type="evidence" value="ECO:0007669"/>
    <property type="project" value="TreeGrafter"/>
</dbReference>
<dbReference type="PROSITE" id="PS50987">
    <property type="entry name" value="HTH_ARSR_2"/>
    <property type="match status" value="1"/>
</dbReference>
<dbReference type="Pfam" id="PF01022">
    <property type="entry name" value="HTH_5"/>
    <property type="match status" value="1"/>
</dbReference>
<dbReference type="InterPro" id="IPR052543">
    <property type="entry name" value="HTH_Metal-responsive_Reg"/>
</dbReference>
<keyword evidence="4" id="KW-1185">Reference proteome</keyword>
<dbReference type="GO" id="GO:0032791">
    <property type="term" value="F:lead ion binding"/>
    <property type="evidence" value="ECO:0007669"/>
    <property type="project" value="TreeGrafter"/>
</dbReference>
<evidence type="ECO:0000313" key="4">
    <source>
        <dbReference type="Proteomes" id="UP000674938"/>
    </source>
</evidence>
<accession>A0A940PG65</accession>
<dbReference type="InterPro" id="IPR011991">
    <property type="entry name" value="ArsR-like_HTH"/>
</dbReference>
<dbReference type="GO" id="GO:0003700">
    <property type="term" value="F:DNA-binding transcription factor activity"/>
    <property type="evidence" value="ECO:0007669"/>
    <property type="project" value="InterPro"/>
</dbReference>
<dbReference type="AlphaFoldDB" id="A0A940PG65"/>
<evidence type="ECO:0000259" key="2">
    <source>
        <dbReference type="PROSITE" id="PS50987"/>
    </source>
</evidence>
<sequence>MNNLEIKKFAQMIADDSKVLMINLLMDGGFHTVNELAKSAQIKPHTASYHLKRMLDENFLTMEKHGRFHYFKLTNQDFAQFFESIGAITPTKPARYLSQHLEMEKMIMARTCYDHLAGKLGVCITQYLLEKNYLNYSGEEVHVTTEGSYFFEKQGIDLLMLKKQKRQFCRMCLDWSERRHHIAGSLGHAIYDLFITKKWIIKSPKSRAVILTQQGLFEINNGWGLDLE</sequence>
<comment type="caution">
    <text evidence="3">The sequence shown here is derived from an EMBL/GenBank/DDBJ whole genome shotgun (WGS) entry which is preliminary data.</text>
</comment>
<dbReference type="RefSeq" id="WP_209532620.1">
    <property type="nucleotide sequence ID" value="NZ_JAEEGA010000024.1"/>
</dbReference>
<gene>
    <name evidence="3" type="ORF">I6N95_25025</name>
</gene>